<keyword evidence="2" id="KW-1185">Reference proteome</keyword>
<sequence>MAISTLSSPEFLDKVVDFPDGASYELVHPITDYRACHDGTPLEARILYTCKWLGSTGDQEYVMKVKVQIPGNSKTDIPKPEEGPSTTTALELKALETFRGANSAYAPQLLGFKRAVQSDSCPLPGGYLTYTLMNKIPGDTLFNLHFWGLPEDERRDIVQKFLKILRTIYELGIQPEDRGLRNIMWDRETKTCNIIDFEMWKETKQTITDETKELQRWGLARSPPQKWWETWFSEGH</sequence>
<comment type="caution">
    <text evidence="1">The sequence shown here is derived from an EMBL/GenBank/DDBJ whole genome shotgun (WGS) entry which is preliminary data.</text>
</comment>
<evidence type="ECO:0000313" key="2">
    <source>
        <dbReference type="Proteomes" id="UP000799772"/>
    </source>
</evidence>
<protein>
    <recommendedName>
        <fullName evidence="3">Protein kinase domain-containing protein</fullName>
    </recommendedName>
</protein>
<dbReference type="OrthoDB" id="5401170at2759"/>
<accession>A0A9P4M4G6</accession>
<organism evidence="1 2">
    <name type="scientific">Rhizodiscina lignyota</name>
    <dbReference type="NCBI Taxonomy" id="1504668"/>
    <lineage>
        <taxon>Eukaryota</taxon>
        <taxon>Fungi</taxon>
        <taxon>Dikarya</taxon>
        <taxon>Ascomycota</taxon>
        <taxon>Pezizomycotina</taxon>
        <taxon>Dothideomycetes</taxon>
        <taxon>Pleosporomycetidae</taxon>
        <taxon>Aulographales</taxon>
        <taxon>Rhizodiscinaceae</taxon>
        <taxon>Rhizodiscina</taxon>
    </lineage>
</organism>
<dbReference type="AlphaFoldDB" id="A0A9P4M4G6"/>
<evidence type="ECO:0008006" key="3">
    <source>
        <dbReference type="Google" id="ProtNLM"/>
    </source>
</evidence>
<name>A0A9P4M4G6_9PEZI</name>
<gene>
    <name evidence="1" type="ORF">NA57DRAFT_78457</name>
</gene>
<dbReference type="Gene3D" id="1.10.510.10">
    <property type="entry name" value="Transferase(Phosphotransferase) domain 1"/>
    <property type="match status" value="1"/>
</dbReference>
<dbReference type="SUPFAM" id="SSF56112">
    <property type="entry name" value="Protein kinase-like (PK-like)"/>
    <property type="match status" value="1"/>
</dbReference>
<reference evidence="1" key="1">
    <citation type="journal article" date="2020" name="Stud. Mycol.">
        <title>101 Dothideomycetes genomes: a test case for predicting lifestyles and emergence of pathogens.</title>
        <authorList>
            <person name="Haridas S."/>
            <person name="Albert R."/>
            <person name="Binder M."/>
            <person name="Bloem J."/>
            <person name="Labutti K."/>
            <person name="Salamov A."/>
            <person name="Andreopoulos B."/>
            <person name="Baker S."/>
            <person name="Barry K."/>
            <person name="Bills G."/>
            <person name="Bluhm B."/>
            <person name="Cannon C."/>
            <person name="Castanera R."/>
            <person name="Culley D."/>
            <person name="Daum C."/>
            <person name="Ezra D."/>
            <person name="Gonzalez J."/>
            <person name="Henrissat B."/>
            <person name="Kuo A."/>
            <person name="Liang C."/>
            <person name="Lipzen A."/>
            <person name="Lutzoni F."/>
            <person name="Magnuson J."/>
            <person name="Mondo S."/>
            <person name="Nolan M."/>
            <person name="Ohm R."/>
            <person name="Pangilinan J."/>
            <person name="Park H.-J."/>
            <person name="Ramirez L."/>
            <person name="Alfaro M."/>
            <person name="Sun H."/>
            <person name="Tritt A."/>
            <person name="Yoshinaga Y."/>
            <person name="Zwiers L.-H."/>
            <person name="Turgeon B."/>
            <person name="Goodwin S."/>
            <person name="Spatafora J."/>
            <person name="Crous P."/>
            <person name="Grigoriev I."/>
        </authorList>
    </citation>
    <scope>NUCLEOTIDE SEQUENCE</scope>
    <source>
        <strain evidence="1">CBS 133067</strain>
    </source>
</reference>
<dbReference type="InterPro" id="IPR011009">
    <property type="entry name" value="Kinase-like_dom_sf"/>
</dbReference>
<evidence type="ECO:0000313" key="1">
    <source>
        <dbReference type="EMBL" id="KAF2096868.1"/>
    </source>
</evidence>
<dbReference type="Proteomes" id="UP000799772">
    <property type="component" value="Unassembled WGS sequence"/>
</dbReference>
<proteinExistence type="predicted"/>
<dbReference type="EMBL" id="ML978129">
    <property type="protein sequence ID" value="KAF2096868.1"/>
    <property type="molecule type" value="Genomic_DNA"/>
</dbReference>